<dbReference type="SMART" id="SM00304">
    <property type="entry name" value="HAMP"/>
    <property type="match status" value="1"/>
</dbReference>
<dbReference type="Proteomes" id="UP000824504">
    <property type="component" value="Chromosome"/>
</dbReference>
<dbReference type="CDD" id="cd06225">
    <property type="entry name" value="HAMP"/>
    <property type="match status" value="1"/>
</dbReference>
<sequence length="518" mass="55793">MSRRPDPRGRLRSLWWGSLPLRVMFTTLTLSVVLLVLAGVLLLQQATAGVVEAKKEASLNEAAGVFEFMQEQLRTPDVRGAAVHEALNQLADLADAQAAQYRVVILGPTSTLVSAGIRAESVPDDLRSRVEESQGMFITPTEVVFTDTTVDPEPGWAIGASLVGTNGERYPIFYIFPMTSELKTLQALRSAVLVTGAALVVALAAVAYLVTAQVVGPVRKASTTALKLASGQLGERMPVRGTDDLASLARSMNRMAAQLQQRIRELETLSTLQQRFVSDVSHELRTPLTTIKMAADVLYEARDEMSALPRRSAELMATEIDRFDVLLADLLEISRFDAGAAVLALDDADVAALVDAEVAAVVPLADTLGVELSVELRTSDNTAAVDPRRIRRIVRNLVTNAVEHAEGRPVTITLASDADCVAVTVRDHGVGFEAEDASRVFDRFWRADPSRNRVVGGSGLGLSISLEDARLHRGQLSAWGRPGRGAQFRLVLPREPGCGIGHPPLPVIPVDDAPQEVA</sequence>
<dbReference type="PANTHER" id="PTHR43547">
    <property type="entry name" value="TWO-COMPONENT HISTIDINE KINASE"/>
    <property type="match status" value="1"/>
</dbReference>
<evidence type="ECO:0000256" key="6">
    <source>
        <dbReference type="ARBA" id="ARBA00022777"/>
    </source>
</evidence>
<keyword evidence="7" id="KW-0067">ATP-binding</keyword>
<dbReference type="InterPro" id="IPR047669">
    <property type="entry name" value="MtrAB_MtrB"/>
</dbReference>
<evidence type="ECO:0000313" key="15">
    <source>
        <dbReference type="Proteomes" id="UP000824504"/>
    </source>
</evidence>
<keyword evidence="5" id="KW-0547">Nucleotide-binding</keyword>
<evidence type="ECO:0000256" key="7">
    <source>
        <dbReference type="ARBA" id="ARBA00022840"/>
    </source>
</evidence>
<dbReference type="SMART" id="SM00387">
    <property type="entry name" value="HATPase_c"/>
    <property type="match status" value="1"/>
</dbReference>
<dbReference type="Pfam" id="PF00512">
    <property type="entry name" value="HisKA"/>
    <property type="match status" value="1"/>
</dbReference>
<evidence type="ECO:0000256" key="3">
    <source>
        <dbReference type="ARBA" id="ARBA00022553"/>
    </source>
</evidence>
<protein>
    <recommendedName>
        <fullName evidence="10">Sensor histidine kinase MtrB</fullName>
    </recommendedName>
</protein>
<dbReference type="PROSITE" id="PS50109">
    <property type="entry name" value="HIS_KIN"/>
    <property type="match status" value="1"/>
</dbReference>
<evidence type="ECO:0000256" key="9">
    <source>
        <dbReference type="ARBA" id="ARBA00023136"/>
    </source>
</evidence>
<feature type="transmembrane region" description="Helical" evidence="11">
    <location>
        <begin position="187"/>
        <end position="210"/>
    </location>
</feature>
<dbReference type="InterPro" id="IPR003661">
    <property type="entry name" value="HisK_dim/P_dom"/>
</dbReference>
<dbReference type="CDD" id="cd00082">
    <property type="entry name" value="HisKA"/>
    <property type="match status" value="1"/>
</dbReference>
<dbReference type="InterPro" id="IPR003660">
    <property type="entry name" value="HAMP_dom"/>
</dbReference>
<keyword evidence="15" id="KW-1185">Reference proteome</keyword>
<dbReference type="Pfam" id="PF02518">
    <property type="entry name" value="HATPase_c"/>
    <property type="match status" value="1"/>
</dbReference>
<dbReference type="NCBIfam" id="NF040691">
    <property type="entry name" value="MtrAB_MtrB"/>
    <property type="match status" value="1"/>
</dbReference>
<evidence type="ECO:0000256" key="4">
    <source>
        <dbReference type="ARBA" id="ARBA00022692"/>
    </source>
</evidence>
<dbReference type="SMART" id="SM00388">
    <property type="entry name" value="HisKA"/>
    <property type="match status" value="1"/>
</dbReference>
<dbReference type="PROSITE" id="PS50885">
    <property type="entry name" value="HAMP"/>
    <property type="match status" value="1"/>
</dbReference>
<dbReference type="Pfam" id="PF00672">
    <property type="entry name" value="HAMP"/>
    <property type="match status" value="1"/>
</dbReference>
<evidence type="ECO:0000259" key="13">
    <source>
        <dbReference type="PROSITE" id="PS50885"/>
    </source>
</evidence>
<evidence type="ECO:0000256" key="2">
    <source>
        <dbReference type="ARBA" id="ARBA00022475"/>
    </source>
</evidence>
<keyword evidence="2" id="KW-1003">Cell membrane</keyword>
<evidence type="ECO:0000313" key="14">
    <source>
        <dbReference type="EMBL" id="QXT61725.1"/>
    </source>
</evidence>
<reference evidence="14 15" key="1">
    <citation type="submission" date="2021-07" db="EMBL/GenBank/DDBJ databases">
        <title>complete genome sequencing of Tessaracoccus sp.J1M15.</title>
        <authorList>
            <person name="Bae J.-W."/>
            <person name="Kim D.-y."/>
        </authorList>
    </citation>
    <scope>NUCLEOTIDE SEQUENCE [LARGE SCALE GENOMIC DNA]</scope>
    <source>
        <strain evidence="14 15">J1M15</strain>
    </source>
</reference>
<keyword evidence="8 11" id="KW-1133">Transmembrane helix</keyword>
<keyword evidence="6 14" id="KW-0808">Transferase</keyword>
<evidence type="ECO:0000259" key="12">
    <source>
        <dbReference type="PROSITE" id="PS50109"/>
    </source>
</evidence>
<dbReference type="EMBL" id="CP079216">
    <property type="protein sequence ID" value="QXT61725.1"/>
    <property type="molecule type" value="Genomic_DNA"/>
</dbReference>
<evidence type="ECO:0000256" key="5">
    <source>
        <dbReference type="ARBA" id="ARBA00022741"/>
    </source>
</evidence>
<evidence type="ECO:0000256" key="8">
    <source>
        <dbReference type="ARBA" id="ARBA00022989"/>
    </source>
</evidence>
<keyword evidence="6 14" id="KW-0418">Kinase</keyword>
<dbReference type="InterPro" id="IPR003594">
    <property type="entry name" value="HATPase_dom"/>
</dbReference>
<keyword evidence="4 11" id="KW-0812">Transmembrane</keyword>
<name>A0ABX8SH12_9ACTN</name>
<keyword evidence="9 11" id="KW-0472">Membrane</keyword>
<feature type="domain" description="HAMP" evidence="13">
    <location>
        <begin position="212"/>
        <end position="264"/>
    </location>
</feature>
<feature type="domain" description="Histidine kinase" evidence="12">
    <location>
        <begin position="279"/>
        <end position="496"/>
    </location>
</feature>
<gene>
    <name evidence="14" type="ORF">KDB89_07890</name>
</gene>
<dbReference type="PANTHER" id="PTHR43547:SF2">
    <property type="entry name" value="HYBRID SIGNAL TRANSDUCTION HISTIDINE KINASE C"/>
    <property type="match status" value="1"/>
</dbReference>
<dbReference type="GO" id="GO:0016301">
    <property type="term" value="F:kinase activity"/>
    <property type="evidence" value="ECO:0007669"/>
    <property type="project" value="UniProtKB-KW"/>
</dbReference>
<evidence type="ECO:0000256" key="10">
    <source>
        <dbReference type="ARBA" id="ARBA00035305"/>
    </source>
</evidence>
<evidence type="ECO:0000256" key="1">
    <source>
        <dbReference type="ARBA" id="ARBA00004651"/>
    </source>
</evidence>
<dbReference type="InterPro" id="IPR005467">
    <property type="entry name" value="His_kinase_dom"/>
</dbReference>
<organism evidence="14 15">
    <name type="scientific">Tessaracoccus palaemonis</name>
    <dbReference type="NCBI Taxonomy" id="2829499"/>
    <lineage>
        <taxon>Bacteria</taxon>
        <taxon>Bacillati</taxon>
        <taxon>Actinomycetota</taxon>
        <taxon>Actinomycetes</taxon>
        <taxon>Propionibacteriales</taxon>
        <taxon>Propionibacteriaceae</taxon>
        <taxon>Tessaracoccus</taxon>
    </lineage>
</organism>
<evidence type="ECO:0000256" key="11">
    <source>
        <dbReference type="SAM" id="Phobius"/>
    </source>
</evidence>
<proteinExistence type="predicted"/>
<comment type="subcellular location">
    <subcellularLocation>
        <location evidence="1">Cell membrane</location>
        <topology evidence="1">Multi-pass membrane protein</topology>
    </subcellularLocation>
</comment>
<keyword evidence="3" id="KW-0597">Phosphoprotein</keyword>
<accession>A0ABX8SH12</accession>